<gene>
    <name evidence="3" type="ORF">RASY3_08085</name>
    <name evidence="2" type="ORF">RASY3_18470</name>
</gene>
<keyword evidence="4" id="KW-1185">Reference proteome</keyword>
<dbReference type="EMBL" id="JEOB01000004">
    <property type="protein sequence ID" value="EXM38210.1"/>
    <property type="molecule type" value="Genomic_DNA"/>
</dbReference>
<dbReference type="PANTHER" id="PTHR37826">
    <property type="entry name" value="FLOTILLIN BAND_7_5 DOMAIN PROTEIN"/>
    <property type="match status" value="1"/>
</dbReference>
<keyword evidence="1" id="KW-1133">Transmembrane helix</keyword>
<dbReference type="PATRIC" id="fig|1341156.4.peg.3284"/>
<reference evidence="2 4" key="1">
    <citation type="submission" date="2013-06" db="EMBL/GenBank/DDBJ databases">
        <title>Rumen cellulosomics: divergent fiber-degrading strategies revealed by comparative genome-wide analysis of six Ruminococcal strains.</title>
        <authorList>
            <person name="Dassa B."/>
            <person name="Borovok I."/>
            <person name="Lamed R."/>
            <person name="Flint H."/>
            <person name="Yeoman C.J."/>
            <person name="White B."/>
            <person name="Bayer E.A."/>
        </authorList>
    </citation>
    <scope>NUCLEOTIDE SEQUENCE [LARGE SCALE GENOMIC DNA]</scope>
    <source>
        <strain evidence="2 4">SY3</strain>
    </source>
</reference>
<comment type="caution">
    <text evidence="2">The sequence shown here is derived from an EMBL/GenBank/DDBJ whole genome shotgun (WGS) entry which is preliminary data.</text>
</comment>
<dbReference type="AlphaFoldDB" id="A0A011WMF9"/>
<evidence type="ECO:0000313" key="2">
    <source>
        <dbReference type="EMBL" id="EXM38210.1"/>
    </source>
</evidence>
<accession>A0A011WMF9</accession>
<dbReference type="RefSeq" id="WP_024855936.1">
    <property type="nucleotide sequence ID" value="NZ_JEOB01000002.1"/>
</dbReference>
<evidence type="ECO:0008006" key="5">
    <source>
        <dbReference type="Google" id="ProtNLM"/>
    </source>
</evidence>
<keyword evidence="1" id="KW-0472">Membrane</keyword>
<keyword evidence="1" id="KW-0812">Transmembrane</keyword>
<feature type="transmembrane region" description="Helical" evidence="1">
    <location>
        <begin position="333"/>
        <end position="357"/>
    </location>
</feature>
<dbReference type="PANTHER" id="PTHR37826:SF3">
    <property type="entry name" value="J DOMAIN-CONTAINING PROTEIN"/>
    <property type="match status" value="1"/>
</dbReference>
<name>A0A011WMF9_RUMAL</name>
<dbReference type="Gene3D" id="2.20.28.30">
    <property type="entry name" value="RNA polymerase ii, chain L"/>
    <property type="match status" value="2"/>
</dbReference>
<evidence type="ECO:0000313" key="4">
    <source>
        <dbReference type="Proteomes" id="UP000021369"/>
    </source>
</evidence>
<dbReference type="EMBL" id="JEOB01000002">
    <property type="protein sequence ID" value="EXM39744.1"/>
    <property type="molecule type" value="Genomic_DNA"/>
</dbReference>
<proteinExistence type="predicted"/>
<evidence type="ECO:0000256" key="1">
    <source>
        <dbReference type="SAM" id="Phobius"/>
    </source>
</evidence>
<sequence>MAVQEYKCPCCAGAIEFNSQVQKMKCPYCETEFDMDTLLAYDEDLSTDGNDELDWNPEANQWQEGETDNMRVYSCQSCGGEIIGDETLGATKCPYCDNPVVMTGQFRGTLKPDYVIPFKVDKNAAVEGLKKHLIGKKFLPKVFKDENHLDEVKGIYVPCWLFDADADGGVRYKCSTTHSHTSGNYRITETSYYSVYREGTMSFDNIPVDGSTKMPDDLMESVGPFNFKDAVPFQTAYLAGYLADKYDVSSDDSTERATVRAKESVDDAFRNTVQGYSSVTKEGDNLRLKQAKAKYALYPVWVLTTSWNGKTFLFGMNGQTGKFVGNLPCDPKAFWRTFFITAIISAIAIFGIGYMFFR</sequence>
<organism evidence="2 4">
    <name type="scientific">Ruminococcus albus SY3</name>
    <dbReference type="NCBI Taxonomy" id="1341156"/>
    <lineage>
        <taxon>Bacteria</taxon>
        <taxon>Bacillati</taxon>
        <taxon>Bacillota</taxon>
        <taxon>Clostridia</taxon>
        <taxon>Eubacteriales</taxon>
        <taxon>Oscillospiraceae</taxon>
        <taxon>Ruminococcus</taxon>
    </lineage>
</organism>
<protein>
    <recommendedName>
        <fullName evidence="5">DNA-directed RNA polymerase subunit P</fullName>
    </recommendedName>
</protein>
<evidence type="ECO:0000313" key="3">
    <source>
        <dbReference type="EMBL" id="EXM39744.1"/>
    </source>
</evidence>
<dbReference type="OrthoDB" id="3182597at2"/>
<dbReference type="Proteomes" id="UP000021369">
    <property type="component" value="Unassembled WGS sequence"/>
</dbReference>